<sequence>VQKGEIELRDLE</sequence>
<accession>A0A392TNI8</accession>
<feature type="non-terminal residue" evidence="1">
    <location>
        <position position="1"/>
    </location>
</feature>
<comment type="caution">
    <text evidence="1">The sequence shown here is derived from an EMBL/GenBank/DDBJ whole genome shotgun (WGS) entry which is preliminary data.</text>
</comment>
<evidence type="ECO:0000313" key="2">
    <source>
        <dbReference type="Proteomes" id="UP000265520"/>
    </source>
</evidence>
<evidence type="ECO:0000313" key="1">
    <source>
        <dbReference type="EMBL" id="MCI61997.1"/>
    </source>
</evidence>
<organism evidence="1 2">
    <name type="scientific">Trifolium medium</name>
    <dbReference type="NCBI Taxonomy" id="97028"/>
    <lineage>
        <taxon>Eukaryota</taxon>
        <taxon>Viridiplantae</taxon>
        <taxon>Streptophyta</taxon>
        <taxon>Embryophyta</taxon>
        <taxon>Tracheophyta</taxon>
        <taxon>Spermatophyta</taxon>
        <taxon>Magnoliopsida</taxon>
        <taxon>eudicotyledons</taxon>
        <taxon>Gunneridae</taxon>
        <taxon>Pentapetalae</taxon>
        <taxon>rosids</taxon>
        <taxon>fabids</taxon>
        <taxon>Fabales</taxon>
        <taxon>Fabaceae</taxon>
        <taxon>Papilionoideae</taxon>
        <taxon>50 kb inversion clade</taxon>
        <taxon>NPAAA clade</taxon>
        <taxon>Hologalegina</taxon>
        <taxon>IRL clade</taxon>
        <taxon>Trifolieae</taxon>
        <taxon>Trifolium</taxon>
    </lineage>
</organism>
<dbReference type="EMBL" id="LXQA010610409">
    <property type="protein sequence ID" value="MCI61997.1"/>
    <property type="molecule type" value="Genomic_DNA"/>
</dbReference>
<name>A0A392TNI8_9FABA</name>
<reference evidence="1 2" key="1">
    <citation type="journal article" date="2018" name="Front. Plant Sci.">
        <title>Red Clover (Trifolium pratense) and Zigzag Clover (T. medium) - A Picture of Genomic Similarities and Differences.</title>
        <authorList>
            <person name="Dluhosova J."/>
            <person name="Istvanek J."/>
            <person name="Nedelnik J."/>
            <person name="Repkova J."/>
        </authorList>
    </citation>
    <scope>NUCLEOTIDE SEQUENCE [LARGE SCALE GENOMIC DNA]</scope>
    <source>
        <strain evidence="2">cv. 10/8</strain>
        <tissue evidence="1">Leaf</tissue>
    </source>
</reference>
<proteinExistence type="predicted"/>
<keyword evidence="2" id="KW-1185">Reference proteome</keyword>
<protein>
    <submittedName>
        <fullName evidence="1">Uncharacterized protein</fullName>
    </submittedName>
</protein>
<dbReference type="Proteomes" id="UP000265520">
    <property type="component" value="Unassembled WGS sequence"/>
</dbReference>